<keyword evidence="1" id="KW-0812">Transmembrane</keyword>
<dbReference type="EMBL" id="BTSX01000004">
    <property type="protein sequence ID" value="GMS95970.1"/>
    <property type="molecule type" value="Genomic_DNA"/>
</dbReference>
<feature type="transmembrane region" description="Helical" evidence="1">
    <location>
        <begin position="35"/>
        <end position="58"/>
    </location>
</feature>
<organism evidence="2 3">
    <name type="scientific">Pristionchus entomophagus</name>
    <dbReference type="NCBI Taxonomy" id="358040"/>
    <lineage>
        <taxon>Eukaryota</taxon>
        <taxon>Metazoa</taxon>
        <taxon>Ecdysozoa</taxon>
        <taxon>Nematoda</taxon>
        <taxon>Chromadorea</taxon>
        <taxon>Rhabditida</taxon>
        <taxon>Rhabditina</taxon>
        <taxon>Diplogasteromorpha</taxon>
        <taxon>Diplogasteroidea</taxon>
        <taxon>Neodiplogasteridae</taxon>
        <taxon>Pristionchus</taxon>
    </lineage>
</organism>
<dbReference type="AlphaFoldDB" id="A0AAV5TNZ4"/>
<evidence type="ECO:0000313" key="2">
    <source>
        <dbReference type="EMBL" id="GMS95970.1"/>
    </source>
</evidence>
<evidence type="ECO:0000313" key="3">
    <source>
        <dbReference type="Proteomes" id="UP001432027"/>
    </source>
</evidence>
<proteinExistence type="predicted"/>
<dbReference type="Proteomes" id="UP001432027">
    <property type="component" value="Unassembled WGS sequence"/>
</dbReference>
<gene>
    <name evidence="2" type="ORF">PENTCL1PPCAC_18145</name>
</gene>
<comment type="caution">
    <text evidence="2">The sequence shown here is derived from an EMBL/GenBank/DDBJ whole genome shotgun (WGS) entry which is preliminary data.</text>
</comment>
<keyword evidence="1" id="KW-0472">Membrane</keyword>
<sequence>MESKNQKGDKNRITQSIDNLSFGRSRDRCVKILSWTMKVAAIVCVILSILGWIAVYLLTLRISNNTFDIVRVEQACAKEKLAHFPNSTVKDNGNCRKTGVPIRFADWEVVNGRRARKLIHGVLYRVEKGDNIIEEN</sequence>
<evidence type="ECO:0000256" key="1">
    <source>
        <dbReference type="SAM" id="Phobius"/>
    </source>
</evidence>
<name>A0AAV5TNZ4_9BILA</name>
<reference evidence="2" key="1">
    <citation type="submission" date="2023-10" db="EMBL/GenBank/DDBJ databases">
        <title>Genome assembly of Pristionchus species.</title>
        <authorList>
            <person name="Yoshida K."/>
            <person name="Sommer R.J."/>
        </authorList>
    </citation>
    <scope>NUCLEOTIDE SEQUENCE</scope>
    <source>
        <strain evidence="2">RS0144</strain>
    </source>
</reference>
<keyword evidence="3" id="KW-1185">Reference proteome</keyword>
<protein>
    <submittedName>
        <fullName evidence="2">Uncharacterized protein</fullName>
    </submittedName>
</protein>
<keyword evidence="1" id="KW-1133">Transmembrane helix</keyword>
<accession>A0AAV5TNZ4</accession>